<evidence type="ECO:0000313" key="1">
    <source>
        <dbReference type="EMBL" id="SBP60473.1"/>
    </source>
</evidence>
<accession>A0A1A8B0L8</accession>
<sequence>QDLSTVECAGLKPRCWPEDCGCCKLAINASHWGSPPYSIEEYSNTSSFEIKGENRTLCW</sequence>
<feature type="non-terminal residue" evidence="1">
    <location>
        <position position="59"/>
    </location>
</feature>
<protein>
    <submittedName>
        <fullName evidence="1">Tudor domain containing 12</fullName>
    </submittedName>
</protein>
<dbReference type="EMBL" id="HADY01021988">
    <property type="protein sequence ID" value="SBP60473.1"/>
    <property type="molecule type" value="Transcribed_RNA"/>
</dbReference>
<reference evidence="1" key="1">
    <citation type="submission" date="2016-05" db="EMBL/GenBank/DDBJ databases">
        <authorList>
            <person name="Lavstsen T."/>
            <person name="Jespersen J.S."/>
        </authorList>
    </citation>
    <scope>NUCLEOTIDE SEQUENCE</scope>
    <source>
        <tissue evidence="1">Brain</tissue>
    </source>
</reference>
<reference evidence="1" key="2">
    <citation type="submission" date="2016-06" db="EMBL/GenBank/DDBJ databases">
        <title>The genome of a short-lived fish provides insights into sex chromosome evolution and the genetic control of aging.</title>
        <authorList>
            <person name="Reichwald K."/>
            <person name="Felder M."/>
            <person name="Petzold A."/>
            <person name="Koch P."/>
            <person name="Groth M."/>
            <person name="Platzer M."/>
        </authorList>
    </citation>
    <scope>NUCLEOTIDE SEQUENCE</scope>
    <source>
        <tissue evidence="1">Brain</tissue>
    </source>
</reference>
<dbReference type="AlphaFoldDB" id="A0A1A8B0L8"/>
<gene>
    <name evidence="1" type="primary">TDRD12</name>
</gene>
<feature type="non-terminal residue" evidence="1">
    <location>
        <position position="1"/>
    </location>
</feature>
<name>A0A1A8B0L8_NOTFU</name>
<organism evidence="1">
    <name type="scientific">Nothobranchius furzeri</name>
    <name type="common">Turquoise killifish</name>
    <dbReference type="NCBI Taxonomy" id="105023"/>
    <lineage>
        <taxon>Eukaryota</taxon>
        <taxon>Metazoa</taxon>
        <taxon>Chordata</taxon>
        <taxon>Craniata</taxon>
        <taxon>Vertebrata</taxon>
        <taxon>Euteleostomi</taxon>
        <taxon>Actinopterygii</taxon>
        <taxon>Neopterygii</taxon>
        <taxon>Teleostei</taxon>
        <taxon>Neoteleostei</taxon>
        <taxon>Acanthomorphata</taxon>
        <taxon>Ovalentaria</taxon>
        <taxon>Atherinomorphae</taxon>
        <taxon>Cyprinodontiformes</taxon>
        <taxon>Nothobranchiidae</taxon>
        <taxon>Nothobranchius</taxon>
    </lineage>
</organism>
<proteinExistence type="predicted"/>